<protein>
    <submittedName>
        <fullName evidence="2">Uncharacterized protein</fullName>
    </submittedName>
</protein>
<dbReference type="RefSeq" id="WP_106876253.1">
    <property type="nucleotide sequence ID" value="NZ_PYEP01000001.1"/>
</dbReference>
<dbReference type="Proteomes" id="UP000240212">
    <property type="component" value="Unassembled WGS sequence"/>
</dbReference>
<evidence type="ECO:0000313" key="3">
    <source>
        <dbReference type="Proteomes" id="UP000240212"/>
    </source>
</evidence>
<reference evidence="2 3" key="1">
    <citation type="submission" date="2018-03" db="EMBL/GenBank/DDBJ databases">
        <title>Draft genome sequence of the first documented clinical Siccibacter turicensis isolate in Austria.</title>
        <authorList>
            <person name="Lepuschitz S."/>
            <person name="Pekard-Amenitsch S."/>
            <person name="Haunold R."/>
            <person name="Schill S."/>
            <person name="Mach R."/>
            <person name="Allerberger F."/>
            <person name="Ruppitsch W."/>
            <person name="Forsythe S.J."/>
        </authorList>
    </citation>
    <scope>NUCLEOTIDE SEQUENCE [LARGE SCALE GENOMIC DNA]</scope>
    <source>
        <strain evidence="2 3">6100069499-17</strain>
    </source>
</reference>
<name>A0A2P8VQL8_9ENTR</name>
<accession>A0A2P8VQL8</accession>
<dbReference type="PROSITE" id="PS51257">
    <property type="entry name" value="PROKAR_LIPOPROTEIN"/>
    <property type="match status" value="1"/>
</dbReference>
<organism evidence="2 3">
    <name type="scientific">Siccibacter turicensis</name>
    <dbReference type="NCBI Taxonomy" id="357233"/>
    <lineage>
        <taxon>Bacteria</taxon>
        <taxon>Pseudomonadati</taxon>
        <taxon>Pseudomonadota</taxon>
        <taxon>Gammaproteobacteria</taxon>
        <taxon>Enterobacterales</taxon>
        <taxon>Enterobacteriaceae</taxon>
        <taxon>Siccibacter</taxon>
    </lineage>
</organism>
<keyword evidence="3" id="KW-1185">Reference proteome</keyword>
<evidence type="ECO:0000313" key="2">
    <source>
        <dbReference type="EMBL" id="PSN09862.1"/>
    </source>
</evidence>
<dbReference type="AlphaFoldDB" id="A0A2P8VQL8"/>
<dbReference type="OrthoDB" id="6624210at2"/>
<feature type="signal peptide" evidence="1">
    <location>
        <begin position="1"/>
        <end position="23"/>
    </location>
</feature>
<gene>
    <name evidence="2" type="ORF">C7G83_03730</name>
</gene>
<comment type="caution">
    <text evidence="2">The sequence shown here is derived from an EMBL/GenBank/DDBJ whole genome shotgun (WGS) entry which is preliminary data.</text>
</comment>
<feature type="chain" id="PRO_5015129801" evidence="1">
    <location>
        <begin position="24"/>
        <end position="130"/>
    </location>
</feature>
<evidence type="ECO:0000256" key="1">
    <source>
        <dbReference type="SAM" id="SignalP"/>
    </source>
</evidence>
<dbReference type="EMBL" id="PYEP01000001">
    <property type="protein sequence ID" value="PSN09862.1"/>
    <property type="molecule type" value="Genomic_DNA"/>
</dbReference>
<proteinExistence type="predicted"/>
<sequence length="130" mass="14744">MRVSPSLLAVSLGLLLTTSCAHAASTVELQCATRGEVQISSFKYKLTTMKWDDRFQIASGTNRHETREGKRYEVTHFRNGDDLVYFPDEARYYLFYAGKDKADNCSVKESRTLPVVNLPRYEKAPQDALS</sequence>
<keyword evidence="1" id="KW-0732">Signal</keyword>